<dbReference type="Pfam" id="PF04030">
    <property type="entry name" value="ALO"/>
    <property type="match status" value="1"/>
</dbReference>
<gene>
    <name evidence="3" type="ORF">HDA32_004694</name>
</gene>
<comment type="caution">
    <text evidence="3">The sequence shown here is derived from an EMBL/GenBank/DDBJ whole genome shotgun (WGS) entry which is preliminary data.</text>
</comment>
<dbReference type="GO" id="GO:0080049">
    <property type="term" value="F:L-gulono-1,4-lactone dehydrogenase activity"/>
    <property type="evidence" value="ECO:0007669"/>
    <property type="project" value="TreeGrafter"/>
</dbReference>
<dbReference type="InterPro" id="IPR010031">
    <property type="entry name" value="FAD_lactone_oxidase-like"/>
</dbReference>
<organism evidence="3 4">
    <name type="scientific">Spinactinospora alkalitolerans</name>
    <dbReference type="NCBI Taxonomy" id="687207"/>
    <lineage>
        <taxon>Bacteria</taxon>
        <taxon>Bacillati</taxon>
        <taxon>Actinomycetota</taxon>
        <taxon>Actinomycetes</taxon>
        <taxon>Streptosporangiales</taxon>
        <taxon>Nocardiopsidaceae</taxon>
        <taxon>Spinactinospora</taxon>
    </lineage>
</organism>
<proteinExistence type="predicted"/>
<keyword evidence="4" id="KW-1185">Reference proteome</keyword>
<dbReference type="InterPro" id="IPR016171">
    <property type="entry name" value="Vanillyl_alc_oxidase_C-sub2"/>
</dbReference>
<dbReference type="InterPro" id="IPR006094">
    <property type="entry name" value="Oxid_FAD_bind_N"/>
</dbReference>
<dbReference type="GO" id="GO:0003885">
    <property type="term" value="F:D-arabinono-1,4-lactone oxidase activity"/>
    <property type="evidence" value="ECO:0007669"/>
    <property type="project" value="InterPro"/>
</dbReference>
<dbReference type="PANTHER" id="PTHR43762">
    <property type="entry name" value="L-GULONOLACTONE OXIDASE"/>
    <property type="match status" value="1"/>
</dbReference>
<sequence>MRMRRRLLTGWGRTAPTMATVARPRTAEELGLLLRGAGRRGAIARGLGRSYGDAAQCAGGLVIDCADLDPGFRLDAAGGTVTASAGTGMDGLMRQLVPRGHFVPVTPGTRHVTVGGAIGADVHGKNHHADSSFGAHVRALTLVTADGKAHETGPDRDPELFWATVGGMGLTGVVTEATFDVIPVETSRMLVDTDRTPGLDATLAAMAETDHLYHYTVCWIDLLARGAAMGRGVLTRGHHARVSDLPPRLRRTPLAYGPGAPVSAPPWAPPRLLNRWSVRAFNAAYYAAAPRRRRGEVQELAGFFHPLDAVRGWNRMYGPRGLVQYQFVVPFGQEETLRRIVERLSSSGAASFLAVLKRFGAGTPAPLSFPRPGWTLALDLPAELPGLARLLRAFDAWVLAAGGRIYLAKDSRAAAPTLHAMYPELPRWRSVRERVDPDGVLMSDLARRLEL</sequence>
<evidence type="ECO:0000313" key="3">
    <source>
        <dbReference type="EMBL" id="NYE49574.1"/>
    </source>
</evidence>
<dbReference type="EMBL" id="JACCCC010000001">
    <property type="protein sequence ID" value="NYE49574.1"/>
    <property type="molecule type" value="Genomic_DNA"/>
</dbReference>
<evidence type="ECO:0000313" key="4">
    <source>
        <dbReference type="Proteomes" id="UP000589036"/>
    </source>
</evidence>
<dbReference type="InterPro" id="IPR036318">
    <property type="entry name" value="FAD-bd_PCMH-like_sf"/>
</dbReference>
<evidence type="ECO:0000259" key="2">
    <source>
        <dbReference type="PROSITE" id="PS51387"/>
    </source>
</evidence>
<reference evidence="3 4" key="1">
    <citation type="submission" date="2020-07" db="EMBL/GenBank/DDBJ databases">
        <title>Sequencing the genomes of 1000 actinobacteria strains.</title>
        <authorList>
            <person name="Klenk H.-P."/>
        </authorList>
    </citation>
    <scope>NUCLEOTIDE SEQUENCE [LARGE SCALE GENOMIC DNA]</scope>
    <source>
        <strain evidence="3 4">CXB654</strain>
    </source>
</reference>
<keyword evidence="1 3" id="KW-0560">Oxidoreductase</keyword>
<dbReference type="GO" id="GO:0071949">
    <property type="term" value="F:FAD binding"/>
    <property type="evidence" value="ECO:0007669"/>
    <property type="project" value="InterPro"/>
</dbReference>
<dbReference type="EC" id="1.1.98.3" evidence="3"/>
<feature type="domain" description="FAD-binding PCMH-type" evidence="2">
    <location>
        <begin position="14"/>
        <end position="184"/>
    </location>
</feature>
<protein>
    <submittedName>
        <fullName evidence="3">Decaprenylphospho-beta-D-ribofuranose 2-oxidase</fullName>
        <ecNumber evidence="3">1.1.98.3</ecNumber>
    </submittedName>
</protein>
<dbReference type="Pfam" id="PF01565">
    <property type="entry name" value="FAD_binding_4"/>
    <property type="match status" value="1"/>
</dbReference>
<dbReference type="InterPro" id="IPR007173">
    <property type="entry name" value="ALO_C"/>
</dbReference>
<dbReference type="PANTHER" id="PTHR43762:SF1">
    <property type="entry name" value="D-ARABINONO-1,4-LACTONE OXIDASE"/>
    <property type="match status" value="1"/>
</dbReference>
<dbReference type="InterPro" id="IPR016166">
    <property type="entry name" value="FAD-bd_PCMH"/>
</dbReference>
<evidence type="ECO:0000256" key="1">
    <source>
        <dbReference type="ARBA" id="ARBA00023002"/>
    </source>
</evidence>
<dbReference type="AlphaFoldDB" id="A0A852U671"/>
<dbReference type="Gene3D" id="1.10.45.10">
    <property type="entry name" value="Vanillyl-alcohol Oxidase, Chain A, domain 4"/>
    <property type="match status" value="1"/>
</dbReference>
<dbReference type="InterPro" id="IPR016169">
    <property type="entry name" value="FAD-bd_PCMH_sub2"/>
</dbReference>
<dbReference type="Proteomes" id="UP000589036">
    <property type="component" value="Unassembled WGS sequence"/>
</dbReference>
<dbReference type="PROSITE" id="PS51387">
    <property type="entry name" value="FAD_PCMH"/>
    <property type="match status" value="1"/>
</dbReference>
<name>A0A852U671_9ACTN</name>
<dbReference type="Gene3D" id="3.30.465.10">
    <property type="match status" value="1"/>
</dbReference>
<dbReference type="SUPFAM" id="SSF56176">
    <property type="entry name" value="FAD-binding/transporter-associated domain-like"/>
    <property type="match status" value="1"/>
</dbReference>
<accession>A0A852U671</accession>
<dbReference type="GO" id="GO:0016020">
    <property type="term" value="C:membrane"/>
    <property type="evidence" value="ECO:0007669"/>
    <property type="project" value="InterPro"/>
</dbReference>